<feature type="chain" id="PRO_5001865533" description="DUF1735 domain-containing protein" evidence="1">
    <location>
        <begin position="20"/>
        <end position="192"/>
    </location>
</feature>
<protein>
    <recommendedName>
        <fullName evidence="4">DUF1735 domain-containing protein</fullName>
    </recommendedName>
</protein>
<accession>A0A090VAE3</accession>
<feature type="signal peptide" evidence="1">
    <location>
        <begin position="1"/>
        <end position="19"/>
    </location>
</feature>
<dbReference type="RefSeq" id="WP_042503633.1">
    <property type="nucleotide sequence ID" value="NZ_BBNQ01000003.1"/>
</dbReference>
<reference evidence="2 3" key="1">
    <citation type="journal article" date="2014" name="Genome Announc.">
        <title>Draft Genome Sequences of Marine Flavobacterium Algibacter lectus Strains SS8 and NR4.</title>
        <authorList>
            <person name="Takatani N."/>
            <person name="Nakanishi M."/>
            <person name="Meirelles P."/>
            <person name="Mino S."/>
            <person name="Suda W."/>
            <person name="Oshima K."/>
            <person name="Hattori M."/>
            <person name="Ohkuma M."/>
            <person name="Hosokawa M."/>
            <person name="Miyashita K."/>
            <person name="Thompson F.L."/>
            <person name="Niwa A."/>
            <person name="Sawabe T."/>
            <person name="Sawabe T."/>
        </authorList>
    </citation>
    <scope>NUCLEOTIDE SEQUENCE [LARGE SCALE GENOMIC DNA]</scope>
    <source>
        <strain evidence="2 3">JCM 19300</strain>
    </source>
</reference>
<evidence type="ECO:0000313" key="3">
    <source>
        <dbReference type="Proteomes" id="UP000029644"/>
    </source>
</evidence>
<proteinExistence type="predicted"/>
<name>A0A090VAE3_9FLAO</name>
<evidence type="ECO:0000256" key="1">
    <source>
        <dbReference type="SAM" id="SignalP"/>
    </source>
</evidence>
<organism evidence="2 3">
    <name type="scientific">Algibacter lectus</name>
    <dbReference type="NCBI Taxonomy" id="221126"/>
    <lineage>
        <taxon>Bacteria</taxon>
        <taxon>Pseudomonadati</taxon>
        <taxon>Bacteroidota</taxon>
        <taxon>Flavobacteriia</taxon>
        <taxon>Flavobacteriales</taxon>
        <taxon>Flavobacteriaceae</taxon>
        <taxon>Algibacter</taxon>
    </lineage>
</organism>
<evidence type="ECO:0008006" key="4">
    <source>
        <dbReference type="Google" id="ProtNLM"/>
    </source>
</evidence>
<evidence type="ECO:0000313" key="2">
    <source>
        <dbReference type="EMBL" id="GAL61766.1"/>
    </source>
</evidence>
<sequence>MKNLIILLITVISFQFTNAQEFNKTNKYTVANRMDTKQQEYATALFDIVATDNVSVKVATLSILDLDLFEDVTITLLTNPNLDNINEIIKVDINYSTCCYHAETHYYMITDTNESISLPYIENEFCENTTTEVQYIFPVQKLGKEAIILKTEVSFTEKHTIKDLKILQSFAWNDDDDFNDNESVAYSGIDNN</sequence>
<dbReference type="Proteomes" id="UP000029644">
    <property type="component" value="Unassembled WGS sequence"/>
</dbReference>
<dbReference type="AlphaFoldDB" id="A0A090VAE3"/>
<gene>
    <name evidence="2" type="ORF">JCM19300_1589</name>
</gene>
<dbReference type="OrthoDB" id="1441717at2"/>
<keyword evidence="1" id="KW-0732">Signal</keyword>
<dbReference type="EMBL" id="BBNQ01000003">
    <property type="protein sequence ID" value="GAL61766.1"/>
    <property type="molecule type" value="Genomic_DNA"/>
</dbReference>
<comment type="caution">
    <text evidence="2">The sequence shown here is derived from an EMBL/GenBank/DDBJ whole genome shotgun (WGS) entry which is preliminary data.</text>
</comment>